<dbReference type="EMBL" id="CAJOBA010006906">
    <property type="protein sequence ID" value="CAF3786870.1"/>
    <property type="molecule type" value="Genomic_DNA"/>
</dbReference>
<dbReference type="GO" id="GO:0008080">
    <property type="term" value="F:N-acetyltransferase activity"/>
    <property type="evidence" value="ECO:0007669"/>
    <property type="project" value="TreeGrafter"/>
</dbReference>
<comment type="caution">
    <text evidence="1">The sequence shown here is derived from an EMBL/GenBank/DDBJ whole genome shotgun (WGS) entry which is preliminary data.</text>
</comment>
<dbReference type="Proteomes" id="UP000677228">
    <property type="component" value="Unassembled WGS sequence"/>
</dbReference>
<organism evidence="1 3">
    <name type="scientific">Didymodactylos carnosus</name>
    <dbReference type="NCBI Taxonomy" id="1234261"/>
    <lineage>
        <taxon>Eukaryota</taxon>
        <taxon>Metazoa</taxon>
        <taxon>Spiralia</taxon>
        <taxon>Gnathifera</taxon>
        <taxon>Rotifera</taxon>
        <taxon>Eurotatoria</taxon>
        <taxon>Bdelloidea</taxon>
        <taxon>Philodinida</taxon>
        <taxon>Philodinidae</taxon>
        <taxon>Didymodactylos</taxon>
    </lineage>
</organism>
<evidence type="ECO:0000313" key="1">
    <source>
        <dbReference type="EMBL" id="CAF1017822.1"/>
    </source>
</evidence>
<dbReference type="EMBL" id="CAJNOK010006899">
    <property type="protein sequence ID" value="CAF1017822.1"/>
    <property type="molecule type" value="Genomic_DNA"/>
</dbReference>
<proteinExistence type="predicted"/>
<sequence>MPIQAHIQTRLSLDMIEEDSDYSYELLRQTHVEECAKLISEAFVDNEPLAFYSKMTKEEFYDYIHPLIKSLLEEQLSFIVFDKQTNQIVSCLLSGDLYLQHQHTSYYEDDDPVTDLLAELDERFLVEFQKTNKFKEKTILHVYYGATKQDFCGKGIGIKLRQCVCKYARKMYGFQYVIVETSHPATTHIYTKKLIGGKIFTSIDPSTWLWKKNQTYPFKDYSSGPIPLIVITLNDSTI</sequence>
<dbReference type="SUPFAM" id="SSF55729">
    <property type="entry name" value="Acyl-CoA N-acyltransferases (Nat)"/>
    <property type="match status" value="1"/>
</dbReference>
<dbReference type="Gene3D" id="3.40.630.30">
    <property type="match status" value="1"/>
</dbReference>
<dbReference type="InterPro" id="IPR016181">
    <property type="entry name" value="Acyl_CoA_acyltransferase"/>
</dbReference>
<dbReference type="Proteomes" id="UP000682733">
    <property type="component" value="Unassembled WGS sequence"/>
</dbReference>
<protein>
    <recommendedName>
        <fullName evidence="4">N-acetyltransferase domain-containing protein</fullName>
    </recommendedName>
</protein>
<gene>
    <name evidence="1" type="ORF">OVA965_LOCUS15373</name>
    <name evidence="2" type="ORF">TMI583_LOCUS15375</name>
</gene>
<dbReference type="PANTHER" id="PTHR20905:SF1">
    <property type="entry name" value="AT07410P-RELATED"/>
    <property type="match status" value="1"/>
</dbReference>
<accession>A0A8S2DW64</accession>
<reference evidence="1" key="1">
    <citation type="submission" date="2021-02" db="EMBL/GenBank/DDBJ databases">
        <authorList>
            <person name="Nowell W R."/>
        </authorList>
    </citation>
    <scope>NUCLEOTIDE SEQUENCE</scope>
</reference>
<evidence type="ECO:0000313" key="2">
    <source>
        <dbReference type="EMBL" id="CAF3786870.1"/>
    </source>
</evidence>
<name>A0A8S2DW64_9BILA</name>
<evidence type="ECO:0008006" key="4">
    <source>
        <dbReference type="Google" id="ProtNLM"/>
    </source>
</evidence>
<evidence type="ECO:0000313" key="3">
    <source>
        <dbReference type="Proteomes" id="UP000677228"/>
    </source>
</evidence>
<dbReference type="AlphaFoldDB" id="A0A8S2DW64"/>
<dbReference type="PANTHER" id="PTHR20905">
    <property type="entry name" value="N-ACETYLTRANSFERASE-RELATED"/>
    <property type="match status" value="1"/>
</dbReference>